<protein>
    <submittedName>
        <fullName evidence="1">Uncharacterized protein</fullName>
    </submittedName>
</protein>
<accession>A0ACB9DHN8</accession>
<evidence type="ECO:0000313" key="2">
    <source>
        <dbReference type="Proteomes" id="UP001055879"/>
    </source>
</evidence>
<sequence>MYVPTNIVNPPIPRELTINQVLVDAIDATKALEQNPSVVQVSQVAVEEQGDNNDVIMEEDVTDESMKEVATTSDSQPVDKGNGDADESNTPCFEDLMDLCGQSSSYLEPVFKIKAEDLLCTWVET</sequence>
<dbReference type="EMBL" id="CM042049">
    <property type="protein sequence ID" value="KAI3746183.1"/>
    <property type="molecule type" value="Genomic_DNA"/>
</dbReference>
<dbReference type="Proteomes" id="UP001055879">
    <property type="component" value="Linkage Group LG03"/>
</dbReference>
<keyword evidence="2" id="KW-1185">Reference proteome</keyword>
<gene>
    <name evidence="1" type="ORF">L6452_08606</name>
</gene>
<reference evidence="1 2" key="2">
    <citation type="journal article" date="2022" name="Mol. Ecol. Resour.">
        <title>The genomes of chicory, endive, great burdock and yacon provide insights into Asteraceae paleo-polyploidization history and plant inulin production.</title>
        <authorList>
            <person name="Fan W."/>
            <person name="Wang S."/>
            <person name="Wang H."/>
            <person name="Wang A."/>
            <person name="Jiang F."/>
            <person name="Liu H."/>
            <person name="Zhao H."/>
            <person name="Xu D."/>
            <person name="Zhang Y."/>
        </authorList>
    </citation>
    <scope>NUCLEOTIDE SEQUENCE [LARGE SCALE GENOMIC DNA]</scope>
    <source>
        <strain evidence="2">cv. Niubang</strain>
    </source>
</reference>
<reference evidence="2" key="1">
    <citation type="journal article" date="2022" name="Mol. Ecol. Resour.">
        <title>The genomes of chicory, endive, great burdock and yacon provide insights into Asteraceae palaeo-polyploidization history and plant inulin production.</title>
        <authorList>
            <person name="Fan W."/>
            <person name="Wang S."/>
            <person name="Wang H."/>
            <person name="Wang A."/>
            <person name="Jiang F."/>
            <person name="Liu H."/>
            <person name="Zhao H."/>
            <person name="Xu D."/>
            <person name="Zhang Y."/>
        </authorList>
    </citation>
    <scope>NUCLEOTIDE SEQUENCE [LARGE SCALE GENOMIC DNA]</scope>
    <source>
        <strain evidence="2">cv. Niubang</strain>
    </source>
</reference>
<name>A0ACB9DHN8_ARCLA</name>
<comment type="caution">
    <text evidence="1">The sequence shown here is derived from an EMBL/GenBank/DDBJ whole genome shotgun (WGS) entry which is preliminary data.</text>
</comment>
<proteinExistence type="predicted"/>
<evidence type="ECO:0000313" key="1">
    <source>
        <dbReference type="EMBL" id="KAI3746183.1"/>
    </source>
</evidence>
<organism evidence="1 2">
    <name type="scientific">Arctium lappa</name>
    <name type="common">Greater burdock</name>
    <name type="synonym">Lappa major</name>
    <dbReference type="NCBI Taxonomy" id="4217"/>
    <lineage>
        <taxon>Eukaryota</taxon>
        <taxon>Viridiplantae</taxon>
        <taxon>Streptophyta</taxon>
        <taxon>Embryophyta</taxon>
        <taxon>Tracheophyta</taxon>
        <taxon>Spermatophyta</taxon>
        <taxon>Magnoliopsida</taxon>
        <taxon>eudicotyledons</taxon>
        <taxon>Gunneridae</taxon>
        <taxon>Pentapetalae</taxon>
        <taxon>asterids</taxon>
        <taxon>campanulids</taxon>
        <taxon>Asterales</taxon>
        <taxon>Asteraceae</taxon>
        <taxon>Carduoideae</taxon>
        <taxon>Cardueae</taxon>
        <taxon>Arctiinae</taxon>
        <taxon>Arctium</taxon>
    </lineage>
</organism>